<evidence type="ECO:0000313" key="4">
    <source>
        <dbReference type="Proteomes" id="UP000007801"/>
    </source>
</evidence>
<reference evidence="3 4" key="1">
    <citation type="journal article" date="2007" name="Nature">
        <title>Evolution of genes and genomes on the Drosophila phylogeny.</title>
        <authorList>
            <consortium name="Drosophila 12 Genomes Consortium"/>
            <person name="Clark A.G."/>
            <person name="Eisen M.B."/>
            <person name="Smith D.R."/>
            <person name="Bergman C.M."/>
            <person name="Oliver B."/>
            <person name="Markow T.A."/>
            <person name="Kaufman T.C."/>
            <person name="Kellis M."/>
            <person name="Gelbart W."/>
            <person name="Iyer V.N."/>
            <person name="Pollard D.A."/>
            <person name="Sackton T.B."/>
            <person name="Larracuente A.M."/>
            <person name="Singh N.D."/>
            <person name="Abad J.P."/>
            <person name="Abt D.N."/>
            <person name="Adryan B."/>
            <person name="Aguade M."/>
            <person name="Akashi H."/>
            <person name="Anderson W.W."/>
            <person name="Aquadro C.F."/>
            <person name="Ardell D.H."/>
            <person name="Arguello R."/>
            <person name="Artieri C.G."/>
            <person name="Barbash D.A."/>
            <person name="Barker D."/>
            <person name="Barsanti P."/>
            <person name="Batterham P."/>
            <person name="Batzoglou S."/>
            <person name="Begun D."/>
            <person name="Bhutkar A."/>
            <person name="Blanco E."/>
            <person name="Bosak S.A."/>
            <person name="Bradley R.K."/>
            <person name="Brand A.D."/>
            <person name="Brent M.R."/>
            <person name="Brooks A.N."/>
            <person name="Brown R.H."/>
            <person name="Butlin R.K."/>
            <person name="Caggese C."/>
            <person name="Calvi B.R."/>
            <person name="Bernardo de Carvalho A."/>
            <person name="Caspi A."/>
            <person name="Castrezana S."/>
            <person name="Celniker S.E."/>
            <person name="Chang J.L."/>
            <person name="Chapple C."/>
            <person name="Chatterji S."/>
            <person name="Chinwalla A."/>
            <person name="Civetta A."/>
            <person name="Clifton S.W."/>
            <person name="Comeron J.M."/>
            <person name="Costello J.C."/>
            <person name="Coyne J.A."/>
            <person name="Daub J."/>
            <person name="David R.G."/>
            <person name="Delcher A.L."/>
            <person name="Delehaunty K."/>
            <person name="Do C.B."/>
            <person name="Ebling H."/>
            <person name="Edwards K."/>
            <person name="Eickbush T."/>
            <person name="Evans J.D."/>
            <person name="Filipski A."/>
            <person name="Findeiss S."/>
            <person name="Freyhult E."/>
            <person name="Fulton L."/>
            <person name="Fulton R."/>
            <person name="Garcia A.C."/>
            <person name="Gardiner A."/>
            <person name="Garfield D.A."/>
            <person name="Garvin B.E."/>
            <person name="Gibson G."/>
            <person name="Gilbert D."/>
            <person name="Gnerre S."/>
            <person name="Godfrey J."/>
            <person name="Good R."/>
            <person name="Gotea V."/>
            <person name="Gravely B."/>
            <person name="Greenberg A.J."/>
            <person name="Griffiths-Jones S."/>
            <person name="Gross S."/>
            <person name="Guigo R."/>
            <person name="Gustafson E.A."/>
            <person name="Haerty W."/>
            <person name="Hahn M.W."/>
            <person name="Halligan D.L."/>
            <person name="Halpern A.L."/>
            <person name="Halter G.M."/>
            <person name="Han M.V."/>
            <person name="Heger A."/>
            <person name="Hillier L."/>
            <person name="Hinrichs A.S."/>
            <person name="Holmes I."/>
            <person name="Hoskins R.A."/>
            <person name="Hubisz M.J."/>
            <person name="Hultmark D."/>
            <person name="Huntley M.A."/>
            <person name="Jaffe D.B."/>
            <person name="Jagadeeshan S."/>
            <person name="Jeck W.R."/>
            <person name="Johnson J."/>
            <person name="Jones C.D."/>
            <person name="Jordan W.C."/>
            <person name="Karpen G.H."/>
            <person name="Kataoka E."/>
            <person name="Keightley P.D."/>
            <person name="Kheradpour P."/>
            <person name="Kirkness E.F."/>
            <person name="Koerich L.B."/>
            <person name="Kristiansen K."/>
            <person name="Kudrna D."/>
            <person name="Kulathinal R.J."/>
            <person name="Kumar S."/>
            <person name="Kwok R."/>
            <person name="Lander E."/>
            <person name="Langley C.H."/>
            <person name="Lapoint R."/>
            <person name="Lazzaro B.P."/>
            <person name="Lee S.J."/>
            <person name="Levesque L."/>
            <person name="Li R."/>
            <person name="Lin C.F."/>
            <person name="Lin M.F."/>
            <person name="Lindblad-Toh K."/>
            <person name="Llopart A."/>
            <person name="Long M."/>
            <person name="Low L."/>
            <person name="Lozovsky E."/>
            <person name="Lu J."/>
            <person name="Luo M."/>
            <person name="Machado C.A."/>
            <person name="Makalowski W."/>
            <person name="Marzo M."/>
            <person name="Matsuda M."/>
            <person name="Matzkin L."/>
            <person name="McAllister B."/>
            <person name="McBride C.S."/>
            <person name="McKernan B."/>
            <person name="McKernan K."/>
            <person name="Mendez-Lago M."/>
            <person name="Minx P."/>
            <person name="Mollenhauer M.U."/>
            <person name="Montooth K."/>
            <person name="Mount S.M."/>
            <person name="Mu X."/>
            <person name="Myers E."/>
            <person name="Negre B."/>
            <person name="Newfeld S."/>
            <person name="Nielsen R."/>
            <person name="Noor M.A."/>
            <person name="O'Grady P."/>
            <person name="Pachter L."/>
            <person name="Papaceit M."/>
            <person name="Parisi M.J."/>
            <person name="Parisi M."/>
            <person name="Parts L."/>
            <person name="Pedersen J.S."/>
            <person name="Pesole G."/>
            <person name="Phillippy A.M."/>
            <person name="Ponting C.P."/>
            <person name="Pop M."/>
            <person name="Porcelli D."/>
            <person name="Powell J.R."/>
            <person name="Prohaska S."/>
            <person name="Pruitt K."/>
            <person name="Puig M."/>
            <person name="Quesneville H."/>
            <person name="Ram K.R."/>
            <person name="Rand D."/>
            <person name="Rasmussen M.D."/>
            <person name="Reed L.K."/>
            <person name="Reenan R."/>
            <person name="Reily A."/>
            <person name="Remington K.A."/>
            <person name="Rieger T.T."/>
            <person name="Ritchie M.G."/>
            <person name="Robin C."/>
            <person name="Rogers Y.H."/>
            <person name="Rohde C."/>
            <person name="Rozas J."/>
            <person name="Rubenfield M.J."/>
            <person name="Ruiz A."/>
            <person name="Russo S."/>
            <person name="Salzberg S.L."/>
            <person name="Sanchez-Gracia A."/>
            <person name="Saranga D.J."/>
            <person name="Sato H."/>
            <person name="Schaeffer S.W."/>
            <person name="Schatz M.C."/>
            <person name="Schlenke T."/>
            <person name="Schwartz R."/>
            <person name="Segarra C."/>
            <person name="Singh R.S."/>
            <person name="Sirot L."/>
            <person name="Sirota M."/>
            <person name="Sisneros N.B."/>
            <person name="Smith C.D."/>
            <person name="Smith T.F."/>
            <person name="Spieth J."/>
            <person name="Stage D.E."/>
            <person name="Stark A."/>
            <person name="Stephan W."/>
            <person name="Strausberg R.L."/>
            <person name="Strempel S."/>
            <person name="Sturgill D."/>
            <person name="Sutton G."/>
            <person name="Sutton G.G."/>
            <person name="Tao W."/>
            <person name="Teichmann S."/>
            <person name="Tobari Y.N."/>
            <person name="Tomimura Y."/>
            <person name="Tsolas J.M."/>
            <person name="Valente V.L."/>
            <person name="Venter E."/>
            <person name="Venter J.C."/>
            <person name="Vicario S."/>
            <person name="Vieira F.G."/>
            <person name="Vilella A.J."/>
            <person name="Villasante A."/>
            <person name="Walenz B."/>
            <person name="Wang J."/>
            <person name="Wasserman M."/>
            <person name="Watts T."/>
            <person name="Wilson D."/>
            <person name="Wilson R.K."/>
            <person name="Wing R.A."/>
            <person name="Wolfner M.F."/>
            <person name="Wong A."/>
            <person name="Wong G.K."/>
            <person name="Wu C.I."/>
            <person name="Wu G."/>
            <person name="Yamamoto D."/>
            <person name="Yang H.P."/>
            <person name="Yang S.P."/>
            <person name="Yorke J.A."/>
            <person name="Yoshida K."/>
            <person name="Zdobnov E."/>
            <person name="Zhang P."/>
            <person name="Zhang Y."/>
            <person name="Zimin A.V."/>
            <person name="Baldwin J."/>
            <person name="Abdouelleil A."/>
            <person name="Abdulkadir J."/>
            <person name="Abebe A."/>
            <person name="Abera B."/>
            <person name="Abreu J."/>
            <person name="Acer S.C."/>
            <person name="Aftuck L."/>
            <person name="Alexander A."/>
            <person name="An P."/>
            <person name="Anderson E."/>
            <person name="Anderson S."/>
            <person name="Arachi H."/>
            <person name="Azer M."/>
            <person name="Bachantsang P."/>
            <person name="Barry A."/>
            <person name="Bayul T."/>
            <person name="Berlin A."/>
            <person name="Bessette D."/>
            <person name="Bloom T."/>
            <person name="Blye J."/>
            <person name="Boguslavskiy L."/>
            <person name="Bonnet C."/>
            <person name="Boukhgalter B."/>
            <person name="Bourzgui I."/>
            <person name="Brown A."/>
            <person name="Cahill P."/>
            <person name="Channer S."/>
            <person name="Cheshatsang Y."/>
            <person name="Chuda L."/>
            <person name="Citroen M."/>
            <person name="Collymore A."/>
            <person name="Cooke P."/>
            <person name="Costello M."/>
            <person name="D'Aco K."/>
            <person name="Daza R."/>
            <person name="De Haan G."/>
            <person name="DeGray S."/>
            <person name="DeMaso C."/>
            <person name="Dhargay N."/>
            <person name="Dooley K."/>
            <person name="Dooley E."/>
            <person name="Doricent M."/>
            <person name="Dorje P."/>
            <person name="Dorjee K."/>
            <person name="Dupes A."/>
            <person name="Elong R."/>
            <person name="Falk J."/>
            <person name="Farina A."/>
            <person name="Faro S."/>
            <person name="Ferguson D."/>
            <person name="Fisher S."/>
            <person name="Foley C.D."/>
            <person name="Franke A."/>
            <person name="Friedrich D."/>
            <person name="Gadbois L."/>
            <person name="Gearin G."/>
            <person name="Gearin C.R."/>
            <person name="Giannoukos G."/>
            <person name="Goode T."/>
            <person name="Graham J."/>
            <person name="Grandbois E."/>
            <person name="Grewal S."/>
            <person name="Gyaltsen K."/>
            <person name="Hafez N."/>
            <person name="Hagos B."/>
            <person name="Hall J."/>
            <person name="Henson C."/>
            <person name="Hollinger A."/>
            <person name="Honan T."/>
            <person name="Huard M.D."/>
            <person name="Hughes L."/>
            <person name="Hurhula B."/>
            <person name="Husby M.E."/>
            <person name="Kamat A."/>
            <person name="Kanga B."/>
            <person name="Kashin S."/>
            <person name="Khazanovich D."/>
            <person name="Kisner P."/>
            <person name="Lance K."/>
            <person name="Lara M."/>
            <person name="Lee W."/>
            <person name="Lennon N."/>
            <person name="Letendre F."/>
            <person name="LeVine R."/>
            <person name="Lipovsky A."/>
            <person name="Liu X."/>
            <person name="Liu J."/>
            <person name="Liu S."/>
            <person name="Lokyitsang T."/>
            <person name="Lokyitsang Y."/>
            <person name="Lubonja R."/>
            <person name="Lui A."/>
            <person name="MacDonald P."/>
            <person name="Magnisalis V."/>
            <person name="Maru K."/>
            <person name="Matthews C."/>
            <person name="McCusker W."/>
            <person name="McDonough S."/>
            <person name="Mehta T."/>
            <person name="Meldrim J."/>
            <person name="Meneus L."/>
            <person name="Mihai O."/>
            <person name="Mihalev A."/>
            <person name="Mihova T."/>
            <person name="Mittelman R."/>
            <person name="Mlenga V."/>
            <person name="Montmayeur A."/>
            <person name="Mulrain L."/>
            <person name="Navidi A."/>
            <person name="Naylor J."/>
            <person name="Negash T."/>
            <person name="Nguyen T."/>
            <person name="Nguyen N."/>
            <person name="Nicol R."/>
            <person name="Norbu C."/>
            <person name="Norbu N."/>
            <person name="Novod N."/>
            <person name="O'Neill B."/>
            <person name="Osman S."/>
            <person name="Markiewicz E."/>
            <person name="Oyono O.L."/>
            <person name="Patti C."/>
            <person name="Phunkhang P."/>
            <person name="Pierre F."/>
            <person name="Priest M."/>
            <person name="Raghuraman S."/>
            <person name="Rege F."/>
            <person name="Reyes R."/>
            <person name="Rise C."/>
            <person name="Rogov P."/>
            <person name="Ross K."/>
            <person name="Ryan E."/>
            <person name="Settipalli S."/>
            <person name="Shea T."/>
            <person name="Sherpa N."/>
            <person name="Shi L."/>
            <person name="Shih D."/>
            <person name="Sparrow T."/>
            <person name="Spaulding J."/>
            <person name="Stalker J."/>
            <person name="Stange-Thomann N."/>
            <person name="Stavropoulos S."/>
            <person name="Stone C."/>
            <person name="Strader C."/>
            <person name="Tesfaye S."/>
            <person name="Thomson T."/>
            <person name="Thoulutsang Y."/>
            <person name="Thoulutsang D."/>
            <person name="Topham K."/>
            <person name="Topping I."/>
            <person name="Tsamla T."/>
            <person name="Vassiliev H."/>
            <person name="Vo A."/>
            <person name="Wangchuk T."/>
            <person name="Wangdi T."/>
            <person name="Weiand M."/>
            <person name="Wilkinson J."/>
            <person name="Wilson A."/>
            <person name="Yadav S."/>
            <person name="Young G."/>
            <person name="Yu Q."/>
            <person name="Zembek L."/>
            <person name="Zhong D."/>
            <person name="Zimmer A."/>
            <person name="Zwirko Z."/>
            <person name="Jaffe D.B."/>
            <person name="Alvarez P."/>
            <person name="Brockman W."/>
            <person name="Butler J."/>
            <person name="Chin C."/>
            <person name="Gnerre S."/>
            <person name="Grabherr M."/>
            <person name="Kleber M."/>
            <person name="Mauceli E."/>
            <person name="MacCallum I."/>
        </authorList>
    </citation>
    <scope>NUCLEOTIDE SEQUENCE [LARGE SCALE GENOMIC DNA]</scope>
    <source>
        <strain evidence="4">Tucson 14024-0371.13</strain>
    </source>
</reference>
<dbReference type="HOGENOM" id="CLU_639790_0_0_1"/>
<organism evidence="3 4">
    <name type="scientific">Drosophila ananassae</name>
    <name type="common">Fruit fly</name>
    <dbReference type="NCBI Taxonomy" id="7217"/>
    <lineage>
        <taxon>Eukaryota</taxon>
        <taxon>Metazoa</taxon>
        <taxon>Ecdysozoa</taxon>
        <taxon>Arthropoda</taxon>
        <taxon>Hexapoda</taxon>
        <taxon>Insecta</taxon>
        <taxon>Pterygota</taxon>
        <taxon>Neoptera</taxon>
        <taxon>Endopterygota</taxon>
        <taxon>Diptera</taxon>
        <taxon>Brachycera</taxon>
        <taxon>Muscomorpha</taxon>
        <taxon>Ephydroidea</taxon>
        <taxon>Drosophilidae</taxon>
        <taxon>Drosophila</taxon>
        <taxon>Sophophora</taxon>
    </lineage>
</organism>
<dbReference type="GeneID" id="6501472"/>
<evidence type="ECO:0000256" key="2">
    <source>
        <dbReference type="SAM" id="SignalP"/>
    </source>
</evidence>
<keyword evidence="2" id="KW-0732">Signal</keyword>
<feature type="signal peptide" evidence="2">
    <location>
        <begin position="1"/>
        <end position="20"/>
    </location>
</feature>
<protein>
    <submittedName>
        <fullName evidence="3">Uncharacterized protein</fullName>
    </submittedName>
</protein>
<dbReference type="STRING" id="7217.B3LXI9"/>
<feature type="compositionally biased region" description="Acidic residues" evidence="1">
    <location>
        <begin position="179"/>
        <end position="203"/>
    </location>
</feature>
<evidence type="ECO:0000313" key="3">
    <source>
        <dbReference type="EMBL" id="EDV43883.1"/>
    </source>
</evidence>
<dbReference type="OrthoDB" id="8043790at2759"/>
<sequence>MGPTVFWVVFIACLVSLRSGECFEAKRFYGVGQRIEGDQLLVKDVRHSHPTGVDELPEVEFKYDVVEPITCVEIISENNISAEVEFSLVNRLIVGVVRLAGINKNDTSGRGEFVTLPPVTEFDVTIMVFGINGSIPDNDVSLIINRDQQFVGVLESIEGFEDAEVFDVFDYNRRDALEVDDEEEDESGEEIIEDTEEPIDTTDDFDKGKDKEIERGNRQLGDKFLYDCYQTTNNDSKMPTNNSLIFYYIDTTYITYVQFTIFDHFAGRNYSDANYLPPVVEFSHLSPGTMKAVVTDFNSLSLYVGMFIYGYPAGQVPNTYAPFLPLPPPPDWQKPVLDGRTPMWTPLQKMQLLLMTGQITPSPESAVSDSGENDESSRTIRPEEMLFEHSEVAKDETSSALRLDQMDKGLGAVLGLLLLILYN</sequence>
<dbReference type="Proteomes" id="UP000007801">
    <property type="component" value="Unassembled WGS sequence"/>
</dbReference>
<feature type="region of interest" description="Disordered" evidence="1">
    <location>
        <begin position="179"/>
        <end position="209"/>
    </location>
</feature>
<feature type="chain" id="PRO_5002789250" evidence="2">
    <location>
        <begin position="21"/>
        <end position="423"/>
    </location>
</feature>
<dbReference type="PhylomeDB" id="B3LXI9"/>
<dbReference type="EMBL" id="CH902617">
    <property type="protein sequence ID" value="EDV43883.1"/>
    <property type="molecule type" value="Genomic_DNA"/>
</dbReference>
<feature type="region of interest" description="Disordered" evidence="1">
    <location>
        <begin position="361"/>
        <end position="381"/>
    </location>
</feature>
<dbReference type="OMA" id="VVFYYID"/>
<proteinExistence type="predicted"/>
<accession>B3LXI9</accession>
<keyword evidence="4" id="KW-1185">Reference proteome</keyword>
<evidence type="ECO:0000256" key="1">
    <source>
        <dbReference type="SAM" id="MobiDB-lite"/>
    </source>
</evidence>
<dbReference type="eggNOG" id="ENOG502TCTN">
    <property type="taxonomic scope" value="Eukaryota"/>
</dbReference>
<name>B3LXI9_DROAN</name>
<gene>
    <name evidence="3" type="primary">Dana\GF18701</name>
    <name evidence="3" type="synonym">dana_GLEANR_19958</name>
    <name evidence="3" type="ORF">GF18701</name>
</gene>
<dbReference type="KEGG" id="dan:6501472"/>
<dbReference type="AlphaFoldDB" id="B3LXI9"/>
<feature type="compositionally biased region" description="Polar residues" evidence="1">
    <location>
        <begin position="361"/>
        <end position="370"/>
    </location>
</feature>
<dbReference type="InParanoid" id="B3LXI9"/>